<keyword evidence="9" id="KW-1185">Reference proteome</keyword>
<evidence type="ECO:0000256" key="5">
    <source>
        <dbReference type="ARBA" id="ARBA00023242"/>
    </source>
</evidence>
<dbReference type="AlphaFoldDB" id="A0AAP0EXX6"/>
<dbReference type="EMBL" id="JBBNAG010000010">
    <property type="protein sequence ID" value="KAK9100177.1"/>
    <property type="molecule type" value="Genomic_DNA"/>
</dbReference>
<keyword evidence="6" id="KW-0963">Cytoplasm</keyword>
<evidence type="ECO:0000256" key="1">
    <source>
        <dbReference type="ARBA" id="ARBA00004123"/>
    </source>
</evidence>
<evidence type="ECO:0000256" key="4">
    <source>
        <dbReference type="ARBA" id="ARBA00022884"/>
    </source>
</evidence>
<protein>
    <recommendedName>
        <fullName evidence="6">Nuclear nucleic acid-binding protein C1D</fullName>
    </recommendedName>
</protein>
<evidence type="ECO:0000256" key="2">
    <source>
        <dbReference type="ARBA" id="ARBA00009154"/>
    </source>
</evidence>
<gene>
    <name evidence="8" type="ORF">Scep_023607</name>
</gene>
<dbReference type="GO" id="GO:0010468">
    <property type="term" value="P:regulation of gene expression"/>
    <property type="evidence" value="ECO:0007669"/>
    <property type="project" value="TreeGrafter"/>
</dbReference>
<keyword evidence="5 6" id="KW-0539">Nucleus</keyword>
<feature type="region of interest" description="Disordered" evidence="7">
    <location>
        <begin position="133"/>
        <end position="176"/>
    </location>
</feature>
<proteinExistence type="inferred from homology"/>
<evidence type="ECO:0000256" key="3">
    <source>
        <dbReference type="ARBA" id="ARBA00022552"/>
    </source>
</evidence>
<accession>A0AAP0EXX6</accession>
<sequence>MESKRGNNQEEENSVIPESVIEAAKRTSSHVEELRTHFTDFLTMADAELLAEMPPLERAQSLFALAKAVSTLVTLRLRCHGVHPDEHPINTELERLSLYQEKLDRAVDLSKAPLKPSTTLNYKAATRFIEHSLPDLTKEQKQSMREISRGNGKNRLSDRENGKKKRKYQSKGRQSIQAAAEEFLKKAAKELFGNNNGDIKGPLRIKSEDEEDAIMD</sequence>
<organism evidence="8 9">
    <name type="scientific">Stephania cephalantha</name>
    <dbReference type="NCBI Taxonomy" id="152367"/>
    <lineage>
        <taxon>Eukaryota</taxon>
        <taxon>Viridiplantae</taxon>
        <taxon>Streptophyta</taxon>
        <taxon>Embryophyta</taxon>
        <taxon>Tracheophyta</taxon>
        <taxon>Spermatophyta</taxon>
        <taxon>Magnoliopsida</taxon>
        <taxon>Ranunculales</taxon>
        <taxon>Menispermaceae</taxon>
        <taxon>Menispermoideae</taxon>
        <taxon>Cissampelideae</taxon>
        <taxon>Stephania</taxon>
    </lineage>
</organism>
<comment type="caution">
    <text evidence="8">The sequence shown here is derived from an EMBL/GenBank/DDBJ whole genome shotgun (WGS) entry which is preliminary data.</text>
</comment>
<dbReference type="PANTHER" id="PTHR15341:SF3">
    <property type="entry name" value="NUCLEAR NUCLEIC ACID-BINDING PROTEIN C1D"/>
    <property type="match status" value="1"/>
</dbReference>
<evidence type="ECO:0000313" key="9">
    <source>
        <dbReference type="Proteomes" id="UP001419268"/>
    </source>
</evidence>
<comment type="subunit">
    <text evidence="6">Monomer and homodimer.</text>
</comment>
<dbReference type="GO" id="GO:0005737">
    <property type="term" value="C:cytoplasm"/>
    <property type="evidence" value="ECO:0007669"/>
    <property type="project" value="UniProtKB-SubCell"/>
</dbReference>
<comment type="similarity">
    <text evidence="2 6">Belongs to the C1D family.</text>
</comment>
<dbReference type="GO" id="GO:0003723">
    <property type="term" value="F:RNA binding"/>
    <property type="evidence" value="ECO:0007669"/>
    <property type="project" value="UniProtKB-UniRule"/>
</dbReference>
<evidence type="ECO:0000313" key="8">
    <source>
        <dbReference type="EMBL" id="KAK9100177.1"/>
    </source>
</evidence>
<dbReference type="Proteomes" id="UP001419268">
    <property type="component" value="Unassembled WGS sequence"/>
</dbReference>
<dbReference type="GO" id="GO:0000178">
    <property type="term" value="C:exosome (RNase complex)"/>
    <property type="evidence" value="ECO:0007669"/>
    <property type="project" value="TreeGrafter"/>
</dbReference>
<evidence type="ECO:0000256" key="7">
    <source>
        <dbReference type="SAM" id="MobiDB-lite"/>
    </source>
</evidence>
<feature type="region of interest" description="Disordered" evidence="7">
    <location>
        <begin position="194"/>
        <end position="216"/>
    </location>
</feature>
<reference evidence="8 9" key="1">
    <citation type="submission" date="2024-01" db="EMBL/GenBank/DDBJ databases">
        <title>Genome assemblies of Stephania.</title>
        <authorList>
            <person name="Yang L."/>
        </authorList>
    </citation>
    <scope>NUCLEOTIDE SEQUENCE [LARGE SCALE GENOMIC DNA]</scope>
    <source>
        <strain evidence="8">JXDWG</strain>
        <tissue evidence="8">Leaf</tissue>
    </source>
</reference>
<evidence type="ECO:0000256" key="6">
    <source>
        <dbReference type="RuleBase" id="RU368003"/>
    </source>
</evidence>
<comment type="function">
    <text evidence="6">Plays a role in the recruitment of the exosome to pre-rRNA to mediate the 3'-5' end processing of the 5.8S rRNA.</text>
</comment>
<name>A0AAP0EXX6_9MAGN</name>
<dbReference type="InterPro" id="IPR007146">
    <property type="entry name" value="Sas10/Utp3/C1D"/>
</dbReference>
<comment type="subcellular location">
    <subcellularLocation>
        <location evidence="6">Cytoplasm</location>
    </subcellularLocation>
    <subcellularLocation>
        <location evidence="6">Nucleus</location>
        <location evidence="6">Nucleolus</location>
    </subcellularLocation>
    <subcellularLocation>
        <location evidence="1 6">Nucleus</location>
    </subcellularLocation>
</comment>
<keyword evidence="4 6" id="KW-0694">RNA-binding</keyword>
<dbReference type="Pfam" id="PF04000">
    <property type="entry name" value="Sas10_Utp3"/>
    <property type="match status" value="1"/>
</dbReference>
<dbReference type="GO" id="GO:0003677">
    <property type="term" value="F:DNA binding"/>
    <property type="evidence" value="ECO:0007669"/>
    <property type="project" value="UniProtKB-KW"/>
</dbReference>
<keyword evidence="6" id="KW-0238">DNA-binding</keyword>
<dbReference type="GO" id="GO:0000460">
    <property type="term" value="P:maturation of 5.8S rRNA"/>
    <property type="evidence" value="ECO:0007669"/>
    <property type="project" value="TreeGrafter"/>
</dbReference>
<dbReference type="InterPro" id="IPR011082">
    <property type="entry name" value="Exosome-assoc_fac/DNA_repair"/>
</dbReference>
<keyword evidence="3 6" id="KW-0698">rRNA processing</keyword>
<dbReference type="GO" id="GO:0005730">
    <property type="term" value="C:nucleolus"/>
    <property type="evidence" value="ECO:0007669"/>
    <property type="project" value="UniProtKB-SubCell"/>
</dbReference>
<feature type="compositionally biased region" description="Basic and acidic residues" evidence="7">
    <location>
        <begin position="133"/>
        <end position="148"/>
    </location>
</feature>
<dbReference type="PANTHER" id="PTHR15341">
    <property type="entry name" value="SUN-COR STEROID HORMONE RECEPTOR CO-REPRESSOR"/>
    <property type="match status" value="1"/>
</dbReference>